<evidence type="ECO:0000313" key="4">
    <source>
        <dbReference type="Proteomes" id="UP000010847"/>
    </source>
</evidence>
<organism evidence="3 4">
    <name type="scientific">Desulfitobacterium metallireducens DSM 15288</name>
    <dbReference type="NCBI Taxonomy" id="871968"/>
    <lineage>
        <taxon>Bacteria</taxon>
        <taxon>Bacillati</taxon>
        <taxon>Bacillota</taxon>
        <taxon>Clostridia</taxon>
        <taxon>Eubacteriales</taxon>
        <taxon>Desulfitobacteriaceae</taxon>
        <taxon>Desulfitobacterium</taxon>
    </lineage>
</organism>
<dbReference type="EMBL" id="CP007032">
    <property type="protein sequence ID" value="AHF08371.1"/>
    <property type="molecule type" value="Genomic_DNA"/>
</dbReference>
<sequence>MAFFPTPYEDEDFKSLIYRYHIRSCNVNIKYTLGELFNVKTHRVPHFPRNLNYLIERLTDNHSLTSDYLIQKHTLLALFLPFLSADVIVKLLSDVRHSNDGTKISTRMLPSIISKLIGYCPICLAEDYQRLGECYIHRVHQYDFVNVCPEHGAILITHCPICGIPLSDDYASFILSTPVCPNGHSLNGNREVTPTHIQLFDERIARDVKFIIDNVSNLNVDLLRQKMFERCTDKHYFKPSGAFDNNKLYNELQVESDQQLLRSVGLSLEYLSNRTAQKLLNITGRPKNPLLYILGMQYLGKSAKNFVFSKKRELDCSYGPWQCKNPYCPDFNKPGIAESKRKYRKERQKVILECSCPSCGYSYTISENVNEISGHDIDSVLSIGWRAALIILDYYLKNEKLDRVFASLRIKQKQQIIVEKKACYVIETAKQSSFNLSRLLSSSNELQFLNRVLSSKDIPYFIKDYITNPFGWKYGPKVEFNLEKDKLDLLESIRSYPDRESIVRNVGKCTYNKLMQKESAWMKEVLPSRNFNFKSLDWEQIDGELETVLEQVITKTYSFPPKNRIQKYTLIKQMTSRDKARIERFPYRLPRTIDRLNQSVESIESYQIRRIPDIIDRIRKSTWALTLENVLKYPVLLGCSQEVKELVLKELNLHILS</sequence>
<keyword evidence="4" id="KW-1185">Reference proteome</keyword>
<dbReference type="InterPro" id="IPR032750">
    <property type="entry name" value="TnsD_C"/>
</dbReference>
<proteinExistence type="predicted"/>
<dbReference type="HOGENOM" id="CLU_417229_0_0_9"/>
<dbReference type="AlphaFoldDB" id="W0EH30"/>
<evidence type="ECO:0000313" key="3">
    <source>
        <dbReference type="EMBL" id="AHF08371.1"/>
    </source>
</evidence>
<dbReference type="InterPro" id="IPR009492">
    <property type="entry name" value="TniQ"/>
</dbReference>
<dbReference type="STRING" id="871968.DESME_01020"/>
<evidence type="ECO:0000259" key="1">
    <source>
        <dbReference type="Pfam" id="PF06527"/>
    </source>
</evidence>
<name>W0EH30_9FIRM</name>
<protein>
    <submittedName>
        <fullName evidence="3">Uncharacterized protein</fullName>
    </submittedName>
</protein>
<gene>
    <name evidence="3" type="ORF">DESME_01020</name>
</gene>
<reference evidence="3 4" key="1">
    <citation type="submission" date="2013-12" db="EMBL/GenBank/DDBJ databases">
        <authorList>
            <consortium name="DOE Joint Genome Institute"/>
            <person name="Smidt H."/>
            <person name="Huntemann M."/>
            <person name="Han J."/>
            <person name="Chen A."/>
            <person name="Kyrpides N."/>
            <person name="Mavromatis K."/>
            <person name="Markowitz V."/>
            <person name="Palaniappan K."/>
            <person name="Ivanova N."/>
            <person name="Schaumberg A."/>
            <person name="Pati A."/>
            <person name="Liolios K."/>
            <person name="Nordberg H.P."/>
            <person name="Cantor M.N."/>
            <person name="Hua S.X."/>
            <person name="Woyke T."/>
        </authorList>
    </citation>
    <scope>NUCLEOTIDE SEQUENCE [LARGE SCALE GENOMIC DNA]</scope>
    <source>
        <strain evidence="4">DSM 15288</strain>
    </source>
</reference>
<feature type="domain" description="Transposon Tn7 transposition protein TnsD C-terminal" evidence="2">
    <location>
        <begin position="204"/>
        <end position="596"/>
    </location>
</feature>
<dbReference type="Proteomes" id="UP000010847">
    <property type="component" value="Chromosome"/>
</dbReference>
<accession>W0EH30</accession>
<evidence type="ECO:0000259" key="2">
    <source>
        <dbReference type="Pfam" id="PF15978"/>
    </source>
</evidence>
<dbReference type="Pfam" id="PF15978">
    <property type="entry name" value="TnsD"/>
    <property type="match status" value="1"/>
</dbReference>
<feature type="domain" description="TniQ" evidence="1">
    <location>
        <begin position="3"/>
        <end position="153"/>
    </location>
</feature>
<dbReference type="KEGG" id="dmt:DESME_01020"/>
<dbReference type="eggNOG" id="COG3677">
    <property type="taxonomic scope" value="Bacteria"/>
</dbReference>
<dbReference type="Pfam" id="PF06527">
    <property type="entry name" value="TniQ"/>
    <property type="match status" value="1"/>
</dbReference>